<dbReference type="AlphaFoldDB" id="A0A6M0II59"/>
<protein>
    <submittedName>
        <fullName evidence="1">Uncharacterized protein</fullName>
    </submittedName>
</protein>
<evidence type="ECO:0000313" key="2">
    <source>
        <dbReference type="Proteomes" id="UP000477386"/>
    </source>
</evidence>
<dbReference type="Proteomes" id="UP000477386">
    <property type="component" value="Unassembled WGS sequence"/>
</dbReference>
<keyword evidence="2" id="KW-1185">Reference proteome</keyword>
<dbReference type="RefSeq" id="WP_164038878.1">
    <property type="nucleotide sequence ID" value="NZ_JAAGNZ010000001.1"/>
</dbReference>
<name>A0A6M0II59_9BACT</name>
<reference evidence="1 2" key="1">
    <citation type="submission" date="2020-02" db="EMBL/GenBank/DDBJ databases">
        <title>Draft genome sequence of two Spirosoma agri KCTC 52727 and Spirosoma terrae KCTC 52035.</title>
        <authorList>
            <person name="Rojas J."/>
            <person name="Ambika Manirajan B."/>
            <person name="Ratering S."/>
            <person name="Suarez C."/>
            <person name="Schnell S."/>
        </authorList>
    </citation>
    <scope>NUCLEOTIDE SEQUENCE [LARGE SCALE GENOMIC DNA]</scope>
    <source>
        <strain evidence="1 2">KCTC 52727</strain>
    </source>
</reference>
<dbReference type="EMBL" id="JAAGNZ010000001">
    <property type="protein sequence ID" value="NEU67929.1"/>
    <property type="molecule type" value="Genomic_DNA"/>
</dbReference>
<comment type="caution">
    <text evidence="1">The sequence shown here is derived from an EMBL/GenBank/DDBJ whole genome shotgun (WGS) entry which is preliminary data.</text>
</comment>
<gene>
    <name evidence="1" type="ORF">GK091_13645</name>
</gene>
<proteinExistence type="predicted"/>
<accession>A0A6M0II59</accession>
<organism evidence="1 2">
    <name type="scientific">Spirosoma agri</name>
    <dbReference type="NCBI Taxonomy" id="1987381"/>
    <lineage>
        <taxon>Bacteria</taxon>
        <taxon>Pseudomonadati</taxon>
        <taxon>Bacteroidota</taxon>
        <taxon>Cytophagia</taxon>
        <taxon>Cytophagales</taxon>
        <taxon>Cytophagaceae</taxon>
        <taxon>Spirosoma</taxon>
    </lineage>
</organism>
<evidence type="ECO:0000313" key="1">
    <source>
        <dbReference type="EMBL" id="NEU67929.1"/>
    </source>
</evidence>
<sequence length="210" mass="24416">MKKIKWTEERLTYLVENYQHRTDVQIATEIGLAKGAVKAKRYALGLHSYHKNGRKSYRWTPEQEAYLLEQSKTQPIKLIAKELGFTYGATVERLLKLRHADDRALAKVGSYTAQEIAYIKANFYTKTLNQIGKELGRTKVSIYHKARGLGLHRTDENRSQITQTPTSFTDRQIARYLASSKLELQQELLRYPELIDLKRKQYVLNRTLKA</sequence>